<dbReference type="Gramene" id="TuG1812G0500001403.01.T02">
    <property type="protein sequence ID" value="TuG1812G0500001403.01.T02.cds356928"/>
    <property type="gene ID" value="TuG1812G0500001403.01"/>
</dbReference>
<evidence type="ECO:0000313" key="2">
    <source>
        <dbReference type="Proteomes" id="UP000015106"/>
    </source>
</evidence>
<reference evidence="1" key="3">
    <citation type="submission" date="2022-06" db="UniProtKB">
        <authorList>
            <consortium name="EnsemblPlants"/>
        </authorList>
    </citation>
    <scope>IDENTIFICATION</scope>
</reference>
<protein>
    <submittedName>
        <fullName evidence="1">Uncharacterized protein</fullName>
    </submittedName>
</protein>
<evidence type="ECO:0000313" key="1">
    <source>
        <dbReference type="EnsemblPlants" id="TuG1812G0500001403.01.T01.cds356929"/>
    </source>
</evidence>
<dbReference type="Proteomes" id="UP000015106">
    <property type="component" value="Chromosome 5"/>
</dbReference>
<name>A0A8R7QAB5_TRIUA</name>
<sequence>PVPLPAAAHDDISSPPFPAHRYRRLCLCALVRLVADPHHRRLDPRRAPIDGAAAVFSTMSLDPATSRPSTVPSSMPSLTKRFPISPLHSWWRKPAPRTLVLALFERIGYMCDDSCVSDLKLCCLFEMESSN</sequence>
<dbReference type="EnsemblPlants" id="TuG1812G0500001403.01.T02">
    <property type="protein sequence ID" value="TuG1812G0500001403.01.T02.cds356928"/>
    <property type="gene ID" value="TuG1812G0500001403.01"/>
</dbReference>
<proteinExistence type="predicted"/>
<dbReference type="AlphaFoldDB" id="A0A8R7QAB5"/>
<dbReference type="EnsemblPlants" id="TuG1812G0500001403.01.T01">
    <property type="protein sequence ID" value="TuG1812G0500001403.01.T01.cds356929"/>
    <property type="gene ID" value="TuG1812G0500001403.01"/>
</dbReference>
<keyword evidence="2" id="KW-1185">Reference proteome</keyword>
<accession>A0A8R7QAB5</accession>
<organism evidence="1 2">
    <name type="scientific">Triticum urartu</name>
    <name type="common">Red wild einkorn</name>
    <name type="synonym">Crithodium urartu</name>
    <dbReference type="NCBI Taxonomy" id="4572"/>
    <lineage>
        <taxon>Eukaryota</taxon>
        <taxon>Viridiplantae</taxon>
        <taxon>Streptophyta</taxon>
        <taxon>Embryophyta</taxon>
        <taxon>Tracheophyta</taxon>
        <taxon>Spermatophyta</taxon>
        <taxon>Magnoliopsida</taxon>
        <taxon>Liliopsida</taxon>
        <taxon>Poales</taxon>
        <taxon>Poaceae</taxon>
        <taxon>BOP clade</taxon>
        <taxon>Pooideae</taxon>
        <taxon>Triticodae</taxon>
        <taxon>Triticeae</taxon>
        <taxon>Triticinae</taxon>
        <taxon>Triticum</taxon>
    </lineage>
</organism>
<dbReference type="Gramene" id="TuG1812G0500001403.01.T01">
    <property type="protein sequence ID" value="TuG1812G0500001403.01.T01.cds356929"/>
    <property type="gene ID" value="TuG1812G0500001403.01"/>
</dbReference>
<reference evidence="1" key="2">
    <citation type="submission" date="2018-03" db="EMBL/GenBank/DDBJ databases">
        <title>The Triticum urartu genome reveals the dynamic nature of wheat genome evolution.</title>
        <authorList>
            <person name="Ling H."/>
            <person name="Ma B."/>
            <person name="Shi X."/>
            <person name="Liu H."/>
            <person name="Dong L."/>
            <person name="Sun H."/>
            <person name="Cao Y."/>
            <person name="Gao Q."/>
            <person name="Zheng S."/>
            <person name="Li Y."/>
            <person name="Yu Y."/>
            <person name="Du H."/>
            <person name="Qi M."/>
            <person name="Li Y."/>
            <person name="Yu H."/>
            <person name="Cui Y."/>
            <person name="Wang N."/>
            <person name="Chen C."/>
            <person name="Wu H."/>
            <person name="Zhao Y."/>
            <person name="Zhang J."/>
            <person name="Li Y."/>
            <person name="Zhou W."/>
            <person name="Zhang B."/>
            <person name="Hu W."/>
            <person name="Eijk M."/>
            <person name="Tang J."/>
            <person name="Witsenboer H."/>
            <person name="Zhao S."/>
            <person name="Li Z."/>
            <person name="Zhang A."/>
            <person name="Wang D."/>
            <person name="Liang C."/>
        </authorList>
    </citation>
    <scope>NUCLEOTIDE SEQUENCE [LARGE SCALE GENOMIC DNA]</scope>
    <source>
        <strain evidence="1">cv. G1812</strain>
    </source>
</reference>
<reference evidence="2" key="1">
    <citation type="journal article" date="2013" name="Nature">
        <title>Draft genome of the wheat A-genome progenitor Triticum urartu.</title>
        <authorList>
            <person name="Ling H.Q."/>
            <person name="Zhao S."/>
            <person name="Liu D."/>
            <person name="Wang J."/>
            <person name="Sun H."/>
            <person name="Zhang C."/>
            <person name="Fan H."/>
            <person name="Li D."/>
            <person name="Dong L."/>
            <person name="Tao Y."/>
            <person name="Gao C."/>
            <person name="Wu H."/>
            <person name="Li Y."/>
            <person name="Cui Y."/>
            <person name="Guo X."/>
            <person name="Zheng S."/>
            <person name="Wang B."/>
            <person name="Yu K."/>
            <person name="Liang Q."/>
            <person name="Yang W."/>
            <person name="Lou X."/>
            <person name="Chen J."/>
            <person name="Feng M."/>
            <person name="Jian J."/>
            <person name="Zhang X."/>
            <person name="Luo G."/>
            <person name="Jiang Y."/>
            <person name="Liu J."/>
            <person name="Wang Z."/>
            <person name="Sha Y."/>
            <person name="Zhang B."/>
            <person name="Wu H."/>
            <person name="Tang D."/>
            <person name="Shen Q."/>
            <person name="Xue P."/>
            <person name="Zou S."/>
            <person name="Wang X."/>
            <person name="Liu X."/>
            <person name="Wang F."/>
            <person name="Yang Y."/>
            <person name="An X."/>
            <person name="Dong Z."/>
            <person name="Zhang K."/>
            <person name="Zhang X."/>
            <person name="Luo M.C."/>
            <person name="Dvorak J."/>
            <person name="Tong Y."/>
            <person name="Wang J."/>
            <person name="Yang H."/>
            <person name="Li Z."/>
            <person name="Wang D."/>
            <person name="Zhang A."/>
            <person name="Wang J."/>
        </authorList>
    </citation>
    <scope>NUCLEOTIDE SEQUENCE</scope>
    <source>
        <strain evidence="2">cv. G1812</strain>
    </source>
</reference>